<feature type="transmembrane region" description="Helical" evidence="2">
    <location>
        <begin position="118"/>
        <end position="138"/>
    </location>
</feature>
<evidence type="ECO:0000313" key="5">
    <source>
        <dbReference type="Proteomes" id="UP001499938"/>
    </source>
</evidence>
<evidence type="ECO:0000259" key="3">
    <source>
        <dbReference type="SMART" id="SM00460"/>
    </source>
</evidence>
<dbReference type="PANTHER" id="PTHR42736:SF1">
    <property type="entry name" value="PROTEIN-GLUTAMINE GAMMA-GLUTAMYLTRANSFERASE"/>
    <property type="match status" value="1"/>
</dbReference>
<feature type="domain" description="Transglutaminase-like" evidence="3">
    <location>
        <begin position="493"/>
        <end position="562"/>
    </location>
</feature>
<dbReference type="InterPro" id="IPR052901">
    <property type="entry name" value="Bact_TGase-like"/>
</dbReference>
<dbReference type="Proteomes" id="UP001499938">
    <property type="component" value="Unassembled WGS sequence"/>
</dbReference>
<keyword evidence="2" id="KW-1133">Transmembrane helix</keyword>
<name>A0ABP4XP31_9MICO</name>
<sequence>MKSQGRPIEALIAFVAAWLALLPVRTLLSDASWVVPALVISGIVVATGIFVRTMVRHWLAVTLAQVVAGLEAIALWHGRGHTTYGMPTWDTVLALNNILIEARETVLRYAAPAPTNRGMIVAMSFIAVAIVIIVDLLAVTLKAPAAAGLALLTAFLITAANRGSALPFAYFVLPAAAWLVLLGRTGTQGLRRWATLLPKTPDGQEAPRDPRTAFTRSAGRLGVGVLALAVVLPIVVPHFHTRYLTDGLGRSAGAGNGTFSLSTTLDLRANLESQSTSPALKYRTSVTSPGPLRVAILTNYVNGQFTPRPLYPAKTIKPTIPLRMNEALTWWQPLMSKLPAGARKDGTFEAYDSDLASPQIAMPYGARYLSIDDDIEALEFADSSVEVIDRATSYAVDLTVLNPTPEILNEAPDVDSPGRVDGDSVTADTLSVDPLSVPIISEISERLRTDARNNLEMAVAIQDWLRSDEFTYSLDLAPVQSVEGVPLDPITNFLTTKQGYCQQFASAMILMARYNGIPARMAIGFLPGSQERGEWTVKRSDAHAWPELYFANVGWVRFDPTPGTRSGTAPGYARVPVDTTATTSSSSSTSKAPTTRPTRPQDQLDPTLGGTGTRSLGQRIAALPTTVWVGLGLLAGVLALLVLPVSSLLARRRRLAEADSDAEVIEARWQDLIARIADLGIETPQTLTPRQVHSHLTHTAVLDRDTSAALSRVVDAVEVARYAAPGGTVGDPAADVERVFGHIDSSRSRRIRARARLVPYAGRRAARSAYSRVVGLPARLVAEMRTRREG</sequence>
<dbReference type="SUPFAM" id="SSF54001">
    <property type="entry name" value="Cysteine proteinases"/>
    <property type="match status" value="1"/>
</dbReference>
<reference evidence="5" key="1">
    <citation type="journal article" date="2019" name="Int. J. Syst. Evol. Microbiol.">
        <title>The Global Catalogue of Microorganisms (GCM) 10K type strain sequencing project: providing services to taxonomists for standard genome sequencing and annotation.</title>
        <authorList>
            <consortium name="The Broad Institute Genomics Platform"/>
            <consortium name="The Broad Institute Genome Sequencing Center for Infectious Disease"/>
            <person name="Wu L."/>
            <person name="Ma J."/>
        </authorList>
    </citation>
    <scope>NUCLEOTIDE SEQUENCE [LARGE SCALE GENOMIC DNA]</scope>
    <source>
        <strain evidence="5">JCM 15592</strain>
    </source>
</reference>
<proteinExistence type="predicted"/>
<keyword evidence="2" id="KW-0812">Transmembrane</keyword>
<feature type="transmembrane region" description="Helical" evidence="2">
    <location>
        <begin position="218"/>
        <end position="236"/>
    </location>
</feature>
<dbReference type="InterPro" id="IPR038765">
    <property type="entry name" value="Papain-like_cys_pep_sf"/>
</dbReference>
<feature type="transmembrane region" description="Helical" evidence="2">
    <location>
        <begin position="58"/>
        <end position="77"/>
    </location>
</feature>
<dbReference type="SMART" id="SM00460">
    <property type="entry name" value="TGc"/>
    <property type="match status" value="1"/>
</dbReference>
<dbReference type="RefSeq" id="WP_344081120.1">
    <property type="nucleotide sequence ID" value="NZ_BAAAPO010000010.1"/>
</dbReference>
<gene>
    <name evidence="4" type="ORF">GCM10009811_06070</name>
</gene>
<accession>A0ABP4XP31</accession>
<feature type="region of interest" description="Disordered" evidence="1">
    <location>
        <begin position="565"/>
        <end position="613"/>
    </location>
</feature>
<dbReference type="Pfam" id="PF01841">
    <property type="entry name" value="Transglut_core"/>
    <property type="match status" value="1"/>
</dbReference>
<evidence type="ECO:0000256" key="2">
    <source>
        <dbReference type="SAM" id="Phobius"/>
    </source>
</evidence>
<feature type="transmembrane region" description="Helical" evidence="2">
    <location>
        <begin position="7"/>
        <end position="27"/>
    </location>
</feature>
<feature type="transmembrane region" description="Helical" evidence="2">
    <location>
        <begin position="627"/>
        <end position="650"/>
    </location>
</feature>
<keyword evidence="5" id="KW-1185">Reference proteome</keyword>
<dbReference type="Pfam" id="PF11992">
    <property type="entry name" value="TgpA_N"/>
    <property type="match status" value="1"/>
</dbReference>
<dbReference type="PANTHER" id="PTHR42736">
    <property type="entry name" value="PROTEIN-GLUTAMINE GAMMA-GLUTAMYLTRANSFERASE"/>
    <property type="match status" value="1"/>
</dbReference>
<evidence type="ECO:0000256" key="1">
    <source>
        <dbReference type="SAM" id="MobiDB-lite"/>
    </source>
</evidence>
<protein>
    <recommendedName>
        <fullName evidence="3">Transglutaminase-like domain-containing protein</fullName>
    </recommendedName>
</protein>
<feature type="transmembrane region" description="Helical" evidence="2">
    <location>
        <begin position="145"/>
        <end position="161"/>
    </location>
</feature>
<comment type="caution">
    <text evidence="4">The sequence shown here is derived from an EMBL/GenBank/DDBJ whole genome shotgun (WGS) entry which is preliminary data.</text>
</comment>
<dbReference type="EMBL" id="BAAAPO010000010">
    <property type="protein sequence ID" value="GAA1783487.1"/>
    <property type="molecule type" value="Genomic_DNA"/>
</dbReference>
<feature type="compositionally biased region" description="Low complexity" evidence="1">
    <location>
        <begin position="579"/>
        <end position="598"/>
    </location>
</feature>
<keyword evidence="2" id="KW-0472">Membrane</keyword>
<evidence type="ECO:0000313" key="4">
    <source>
        <dbReference type="EMBL" id="GAA1783487.1"/>
    </source>
</evidence>
<dbReference type="InterPro" id="IPR021878">
    <property type="entry name" value="TgpA_N"/>
</dbReference>
<feature type="transmembrane region" description="Helical" evidence="2">
    <location>
        <begin position="33"/>
        <end position="51"/>
    </location>
</feature>
<dbReference type="InterPro" id="IPR002931">
    <property type="entry name" value="Transglutaminase-like"/>
</dbReference>
<feature type="transmembrane region" description="Helical" evidence="2">
    <location>
        <begin position="167"/>
        <end position="183"/>
    </location>
</feature>
<dbReference type="Gene3D" id="3.10.620.30">
    <property type="match status" value="1"/>
</dbReference>
<organism evidence="4 5">
    <name type="scientific">Nostocoides veronense</name>
    <dbReference type="NCBI Taxonomy" id="330836"/>
    <lineage>
        <taxon>Bacteria</taxon>
        <taxon>Bacillati</taxon>
        <taxon>Actinomycetota</taxon>
        <taxon>Actinomycetes</taxon>
        <taxon>Micrococcales</taxon>
        <taxon>Intrasporangiaceae</taxon>
        <taxon>Nostocoides</taxon>
    </lineage>
</organism>